<reference evidence="3 4" key="1">
    <citation type="journal article" date="2016" name="Mol. Biol. Evol.">
        <title>Comparative Genomics of Early-Diverging Mushroom-Forming Fungi Provides Insights into the Origins of Lignocellulose Decay Capabilities.</title>
        <authorList>
            <person name="Nagy L.G."/>
            <person name="Riley R."/>
            <person name="Tritt A."/>
            <person name="Adam C."/>
            <person name="Daum C."/>
            <person name="Floudas D."/>
            <person name="Sun H."/>
            <person name="Yadav J.S."/>
            <person name="Pangilinan J."/>
            <person name="Larsson K.H."/>
            <person name="Matsuura K."/>
            <person name="Barry K."/>
            <person name="Labutti K."/>
            <person name="Kuo R."/>
            <person name="Ohm R.A."/>
            <person name="Bhattacharya S.S."/>
            <person name="Shirouzu T."/>
            <person name="Yoshinaga Y."/>
            <person name="Martin F.M."/>
            <person name="Grigoriev I.V."/>
            <person name="Hibbett D.S."/>
        </authorList>
    </citation>
    <scope>NUCLEOTIDE SEQUENCE [LARGE SCALE GENOMIC DNA]</scope>
    <source>
        <strain evidence="3 4">CBS 109695</strain>
    </source>
</reference>
<gene>
    <name evidence="3" type="ORF">FIBSPDRAFT_968752</name>
</gene>
<dbReference type="EMBL" id="KV418015">
    <property type="protein sequence ID" value="KZP03717.1"/>
    <property type="molecule type" value="Genomic_DNA"/>
</dbReference>
<dbReference type="InterPro" id="IPR045340">
    <property type="entry name" value="DUF6533"/>
</dbReference>
<keyword evidence="1" id="KW-0472">Membrane</keyword>
<keyword evidence="1" id="KW-1133">Transmembrane helix</keyword>
<keyword evidence="1" id="KW-0812">Transmembrane</keyword>
<evidence type="ECO:0000313" key="3">
    <source>
        <dbReference type="EMBL" id="KZP03717.1"/>
    </source>
</evidence>
<accession>A0A167U9C9</accession>
<feature type="transmembrane region" description="Helical" evidence="1">
    <location>
        <begin position="26"/>
        <end position="46"/>
    </location>
</feature>
<protein>
    <recommendedName>
        <fullName evidence="2">DUF6533 domain-containing protein</fullName>
    </recommendedName>
</protein>
<sequence>MYAYDWVLSLSDEVELVSKSGLTWPIAIYFLSRLTLFAHMCLVSLYQRDLSPPVYKSTMS</sequence>
<dbReference type="Proteomes" id="UP000076532">
    <property type="component" value="Unassembled WGS sequence"/>
</dbReference>
<evidence type="ECO:0000259" key="2">
    <source>
        <dbReference type="Pfam" id="PF20151"/>
    </source>
</evidence>
<proteinExistence type="predicted"/>
<evidence type="ECO:0000256" key="1">
    <source>
        <dbReference type="SAM" id="Phobius"/>
    </source>
</evidence>
<name>A0A167U9C9_9AGAM</name>
<organism evidence="3 4">
    <name type="scientific">Athelia psychrophila</name>
    <dbReference type="NCBI Taxonomy" id="1759441"/>
    <lineage>
        <taxon>Eukaryota</taxon>
        <taxon>Fungi</taxon>
        <taxon>Dikarya</taxon>
        <taxon>Basidiomycota</taxon>
        <taxon>Agaricomycotina</taxon>
        <taxon>Agaricomycetes</taxon>
        <taxon>Agaricomycetidae</taxon>
        <taxon>Atheliales</taxon>
        <taxon>Atheliaceae</taxon>
        <taxon>Athelia</taxon>
    </lineage>
</organism>
<dbReference type="Pfam" id="PF20151">
    <property type="entry name" value="DUF6533"/>
    <property type="match status" value="1"/>
</dbReference>
<feature type="domain" description="DUF6533" evidence="2">
    <location>
        <begin position="2"/>
        <end position="36"/>
    </location>
</feature>
<dbReference type="AlphaFoldDB" id="A0A167U9C9"/>
<evidence type="ECO:0000313" key="4">
    <source>
        <dbReference type="Proteomes" id="UP000076532"/>
    </source>
</evidence>
<keyword evidence="4" id="KW-1185">Reference proteome</keyword>